<comment type="caution">
    <text evidence="1">The sequence shown here is derived from an EMBL/GenBank/DDBJ whole genome shotgun (WGS) entry which is preliminary data.</text>
</comment>
<accession>A0A512H966</accession>
<keyword evidence="2" id="KW-1185">Reference proteome</keyword>
<name>A0A512H966_9PROT</name>
<proteinExistence type="predicted"/>
<reference evidence="1 2" key="1">
    <citation type="submission" date="2019-07" db="EMBL/GenBank/DDBJ databases">
        <title>Whole genome shotgun sequence of Rhodospirillum oryzae NBRC 107573.</title>
        <authorList>
            <person name="Hosoyama A."/>
            <person name="Uohara A."/>
            <person name="Ohji S."/>
            <person name="Ichikawa N."/>
        </authorList>
    </citation>
    <scope>NUCLEOTIDE SEQUENCE [LARGE SCALE GENOMIC DNA]</scope>
    <source>
        <strain evidence="1 2">NBRC 107573</strain>
    </source>
</reference>
<dbReference type="Proteomes" id="UP000321567">
    <property type="component" value="Unassembled WGS sequence"/>
</dbReference>
<protein>
    <submittedName>
        <fullName evidence="1">Uncharacterized protein</fullName>
    </submittedName>
</protein>
<gene>
    <name evidence="1" type="ORF">ROR02_20710</name>
</gene>
<dbReference type="EMBL" id="BJZO01000054">
    <property type="protein sequence ID" value="GEO81940.1"/>
    <property type="molecule type" value="Genomic_DNA"/>
</dbReference>
<dbReference type="RefSeq" id="WP_174823025.1">
    <property type="nucleotide sequence ID" value="NZ_BJZO01000054.1"/>
</dbReference>
<sequence length="284" mass="30187">MLAEWILALTTPAPPATRRLGLVHDTVALWARSRRQARAWAPHREQAQAAVLRVADQAPGEGLAVVLGAGWLLEVPLEALAARFQQVVLVDAVIPWPTRLAIRRAGPGVRVLETDLTGILGPLAASPATEPVVPDPALFPPIARAADLVVSANVLSQLAVAPRRWMERAGQDGAAQDRVARALIDAHLAALAQCSGAVCLITDFEREERATDGAGAASRVDLLFGARPGVEGTRWWWDLAPPGEEGRHLRVRHRVMGGRFLAEGGGRFLPEGPSDAALACAPVP</sequence>
<dbReference type="AlphaFoldDB" id="A0A512H966"/>
<evidence type="ECO:0000313" key="1">
    <source>
        <dbReference type="EMBL" id="GEO81940.1"/>
    </source>
</evidence>
<organism evidence="1 2">
    <name type="scientific">Pararhodospirillum oryzae</name>
    <dbReference type="NCBI Taxonomy" id="478448"/>
    <lineage>
        <taxon>Bacteria</taxon>
        <taxon>Pseudomonadati</taxon>
        <taxon>Pseudomonadota</taxon>
        <taxon>Alphaproteobacteria</taxon>
        <taxon>Rhodospirillales</taxon>
        <taxon>Rhodospirillaceae</taxon>
        <taxon>Pararhodospirillum</taxon>
    </lineage>
</organism>
<evidence type="ECO:0000313" key="2">
    <source>
        <dbReference type="Proteomes" id="UP000321567"/>
    </source>
</evidence>